<dbReference type="Proteomes" id="UP000240572">
    <property type="component" value="Unassembled WGS sequence"/>
</dbReference>
<evidence type="ECO:0008006" key="3">
    <source>
        <dbReference type="Google" id="ProtNLM"/>
    </source>
</evidence>
<dbReference type="OrthoDB" id="700091at2"/>
<protein>
    <recommendedName>
        <fullName evidence="3">TraB family protein</fullName>
    </recommendedName>
</protein>
<reference evidence="1 2" key="1">
    <citation type="submission" date="2018-03" db="EMBL/GenBank/DDBJ databases">
        <title>Genomic Encyclopedia of Type Strains, Phase III (KMG-III): the genomes of soil and plant-associated and newly described type strains.</title>
        <authorList>
            <person name="Whitman W."/>
        </authorList>
    </citation>
    <scope>NUCLEOTIDE SEQUENCE [LARGE SCALE GENOMIC DNA]</scope>
    <source>
        <strain evidence="1 2">CGMCC 1.12700</strain>
    </source>
</reference>
<dbReference type="PROSITE" id="PS51257">
    <property type="entry name" value="PROKAR_LIPOPROTEIN"/>
    <property type="match status" value="1"/>
</dbReference>
<keyword evidence="2" id="KW-1185">Reference proteome</keyword>
<proteinExistence type="predicted"/>
<dbReference type="EMBL" id="PYGD01000014">
    <property type="protein sequence ID" value="PSK88797.1"/>
    <property type="molecule type" value="Genomic_DNA"/>
</dbReference>
<organism evidence="1 2">
    <name type="scientific">Taibaiella chishuiensis</name>
    <dbReference type="NCBI Taxonomy" id="1434707"/>
    <lineage>
        <taxon>Bacteria</taxon>
        <taxon>Pseudomonadati</taxon>
        <taxon>Bacteroidota</taxon>
        <taxon>Chitinophagia</taxon>
        <taxon>Chitinophagales</taxon>
        <taxon>Chitinophagaceae</taxon>
        <taxon>Taibaiella</taxon>
    </lineage>
</organism>
<accession>A0A2P8CV15</accession>
<sequence length="247" mass="27902">MKNPYAYLRRAVLFSLSGILLSGVQSCKIAQGVTMMNKKTPDESTVRTGDKTITFIPIMHFGRKEFYARLKQKVIAYKQQGYTVYYEQIRARYGTLQVSQERYDSLRRMYRKMSGGQGHSRGDYKESLGDVFKNKMVQPLYDSLGVTATDVNADVDLVMFITEYERLYGPVPLDSCDLHTPLGAAYTCNGLPRSRMRPVVGDFRNRQLAATLLAAAPRKILVLYGAAHIKPVKKLLKRQKALATAAR</sequence>
<dbReference type="AlphaFoldDB" id="A0A2P8CV15"/>
<name>A0A2P8CV15_9BACT</name>
<evidence type="ECO:0000313" key="2">
    <source>
        <dbReference type="Proteomes" id="UP000240572"/>
    </source>
</evidence>
<evidence type="ECO:0000313" key="1">
    <source>
        <dbReference type="EMBL" id="PSK88797.1"/>
    </source>
</evidence>
<comment type="caution">
    <text evidence="1">The sequence shown here is derived from an EMBL/GenBank/DDBJ whole genome shotgun (WGS) entry which is preliminary data.</text>
</comment>
<dbReference type="RefSeq" id="WP_106525157.1">
    <property type="nucleotide sequence ID" value="NZ_PYGD01000014.1"/>
</dbReference>
<gene>
    <name evidence="1" type="ORF">B0I18_1148</name>
</gene>